<dbReference type="RefSeq" id="WP_170031784.1">
    <property type="nucleotide sequence ID" value="NZ_JABDTL010000001.1"/>
</dbReference>
<sequence>MIDLVNIGEQSKVVAAVTAAVAGTLGVPVAFFQISKTRVEIRKVELEIHALEAKAATQTPIDIPGSISVADVNGGQVNIQMFYDQRLRGPLLLLLDFFIVWVVLSLIDYALGAFVVGPIPVVLAGALAAFMMVPILRQAFRLKRISRDEHQITTIEGRGEVAARR</sequence>
<feature type="transmembrane region" description="Helical" evidence="1">
    <location>
        <begin position="91"/>
        <end position="111"/>
    </location>
</feature>
<keyword evidence="1" id="KW-1133">Transmembrane helix</keyword>
<dbReference type="AlphaFoldDB" id="A0A841GRX2"/>
<reference evidence="2 3" key="1">
    <citation type="submission" date="2020-08" db="EMBL/GenBank/DDBJ databases">
        <title>Genomic Encyclopedia of Type Strains, Phase IV (KMG-IV): sequencing the most valuable type-strain genomes for metagenomic binning, comparative biology and taxonomic classification.</title>
        <authorList>
            <person name="Goeker M."/>
        </authorList>
    </citation>
    <scope>NUCLEOTIDE SEQUENCE [LARGE SCALE GENOMIC DNA]</scope>
    <source>
        <strain evidence="2 3">DSM 29007</strain>
    </source>
</reference>
<feature type="transmembrane region" description="Helical" evidence="1">
    <location>
        <begin position="13"/>
        <end position="34"/>
    </location>
</feature>
<evidence type="ECO:0000256" key="1">
    <source>
        <dbReference type="SAM" id="Phobius"/>
    </source>
</evidence>
<keyword evidence="3" id="KW-1185">Reference proteome</keyword>
<protein>
    <submittedName>
        <fullName evidence="2">Uncharacterized protein</fullName>
    </submittedName>
</protein>
<comment type="caution">
    <text evidence="2">The sequence shown here is derived from an EMBL/GenBank/DDBJ whole genome shotgun (WGS) entry which is preliminary data.</text>
</comment>
<organism evidence="2 3">
    <name type="scientific">Longimicrobium terrae</name>
    <dbReference type="NCBI Taxonomy" id="1639882"/>
    <lineage>
        <taxon>Bacteria</taxon>
        <taxon>Pseudomonadati</taxon>
        <taxon>Gemmatimonadota</taxon>
        <taxon>Longimicrobiia</taxon>
        <taxon>Longimicrobiales</taxon>
        <taxon>Longimicrobiaceae</taxon>
        <taxon>Longimicrobium</taxon>
    </lineage>
</organism>
<dbReference type="Proteomes" id="UP000582837">
    <property type="component" value="Unassembled WGS sequence"/>
</dbReference>
<name>A0A841GRX2_9BACT</name>
<keyword evidence="1" id="KW-0472">Membrane</keyword>
<proteinExistence type="predicted"/>
<feature type="transmembrane region" description="Helical" evidence="1">
    <location>
        <begin position="117"/>
        <end position="136"/>
    </location>
</feature>
<evidence type="ECO:0000313" key="3">
    <source>
        <dbReference type="Proteomes" id="UP000582837"/>
    </source>
</evidence>
<keyword evidence="1" id="KW-0812">Transmembrane</keyword>
<evidence type="ECO:0000313" key="2">
    <source>
        <dbReference type="EMBL" id="MBB6069049.1"/>
    </source>
</evidence>
<dbReference type="EMBL" id="JACHIA010000001">
    <property type="protein sequence ID" value="MBB6069049.1"/>
    <property type="molecule type" value="Genomic_DNA"/>
</dbReference>
<accession>A0A841GRX2</accession>
<gene>
    <name evidence="2" type="ORF">HNQ61_000660</name>
</gene>